<dbReference type="FunFam" id="3.40.50.150:FF:000554">
    <property type="entry name" value="Cation-transporting ATPase"/>
    <property type="match status" value="1"/>
</dbReference>
<evidence type="ECO:0000256" key="1">
    <source>
        <dbReference type="ARBA" id="ARBA00010815"/>
    </source>
</evidence>
<dbReference type="CDD" id="cd02440">
    <property type="entry name" value="AdoMet_MTases"/>
    <property type="match status" value="1"/>
</dbReference>
<evidence type="ECO:0000313" key="3">
    <source>
        <dbReference type="Proteomes" id="UP000188533"/>
    </source>
</evidence>
<proteinExistence type="inferred from homology"/>
<dbReference type="Proteomes" id="UP000188533">
    <property type="component" value="Unassembled WGS sequence"/>
</dbReference>
<keyword evidence="3" id="KW-1185">Reference proteome</keyword>
<dbReference type="GO" id="GO:0008168">
    <property type="term" value="F:methyltransferase activity"/>
    <property type="evidence" value="ECO:0007669"/>
    <property type="project" value="UniProtKB-KW"/>
</dbReference>
<dbReference type="Pfam" id="PF02353">
    <property type="entry name" value="CMAS"/>
    <property type="match status" value="1"/>
</dbReference>
<dbReference type="PANTHER" id="PTHR43832">
    <property type="match status" value="1"/>
</dbReference>
<comment type="caution">
    <text evidence="2">The sequence shown here is derived from an EMBL/GenBank/DDBJ whole genome shotgun (WGS) entry which is preliminary data.</text>
</comment>
<reference evidence="2 3" key="1">
    <citation type="submission" date="2016-08" db="EMBL/GenBank/DDBJ databases">
        <authorList>
            <consortium name="Lentinula edodes genome sequencing consortium"/>
            <person name="Sakamoto Y."/>
            <person name="Nakade K."/>
            <person name="Sato S."/>
            <person name="Yoshida Y."/>
            <person name="Miyazaki K."/>
            <person name="Natsume S."/>
            <person name="Konno N."/>
        </authorList>
    </citation>
    <scope>NUCLEOTIDE SEQUENCE [LARGE SCALE GENOMIC DNA]</scope>
    <source>
        <strain evidence="2 3">NBRC 111202</strain>
    </source>
</reference>
<sequence>MLIPDWALQVGYDGLERGLIPDFVVRLGIRAMLQQRLCEIDHGSLEANHAAKMAWIEGVKQKTYIADVPDKANEQHYEVSTNFILSTLGPCAKYSACLFPSGNETLEEAEVLMLESYCEKAQLQDGQDVLDLGCGWGSLSLYLAKKYPNSRITGLSNSSTQKAHIDATAKLHELTNLKIITADINVHDFPVTTRFDRILSIEMFEHMKNYQVLFKKVSTWLKSSINTESFLFIHVFCHRTTPYHFEDTEGREGGDKTNWMAKYFFSGGTMPSHDLLLYFQDDLSLVRSWYLPGTHYSKTLEAWLKLQDQNGQSGLEELELDAKSKGQDPIEGLKAFHRFRVFYMASSELFNFNKGQERHPNREHRVLRLRGLAAVYIFKLKEGMAALHSSSKLVISIMIVTSVHMQ</sequence>
<dbReference type="Gene3D" id="3.40.50.150">
    <property type="entry name" value="Vaccinia Virus protein VP39"/>
    <property type="match status" value="1"/>
</dbReference>
<dbReference type="SUPFAM" id="SSF53335">
    <property type="entry name" value="S-adenosyl-L-methionine-dependent methyltransferases"/>
    <property type="match status" value="1"/>
</dbReference>
<comment type="similarity">
    <text evidence="1">Belongs to the CFA/CMAS family.</text>
</comment>
<dbReference type="AlphaFoldDB" id="A0A1Q3E190"/>
<accession>A0A1Q3E190</accession>
<protein>
    <submittedName>
        <fullName evidence="2">S-adenosyl-L-methionine-dependent methyltransferase</fullName>
    </submittedName>
</protein>
<dbReference type="InterPro" id="IPR029063">
    <property type="entry name" value="SAM-dependent_MTases_sf"/>
</dbReference>
<gene>
    <name evidence="2" type="ORF">LENED_002329</name>
</gene>
<organism evidence="2 3">
    <name type="scientific">Lentinula edodes</name>
    <name type="common">Shiitake mushroom</name>
    <name type="synonym">Lentinus edodes</name>
    <dbReference type="NCBI Taxonomy" id="5353"/>
    <lineage>
        <taxon>Eukaryota</taxon>
        <taxon>Fungi</taxon>
        <taxon>Dikarya</taxon>
        <taxon>Basidiomycota</taxon>
        <taxon>Agaricomycotina</taxon>
        <taxon>Agaricomycetes</taxon>
        <taxon>Agaricomycetidae</taxon>
        <taxon>Agaricales</taxon>
        <taxon>Marasmiineae</taxon>
        <taxon>Omphalotaceae</taxon>
        <taxon>Lentinula</taxon>
    </lineage>
</organism>
<reference evidence="2 3" key="2">
    <citation type="submission" date="2017-02" db="EMBL/GenBank/DDBJ databases">
        <title>A genome survey and senescence transcriptome analysis in Lentinula edodes.</title>
        <authorList>
            <person name="Sakamoto Y."/>
            <person name="Nakade K."/>
            <person name="Sato S."/>
            <person name="Yoshida Y."/>
            <person name="Miyazaki K."/>
            <person name="Natsume S."/>
            <person name="Konno N."/>
        </authorList>
    </citation>
    <scope>NUCLEOTIDE SEQUENCE [LARGE SCALE GENOMIC DNA]</scope>
    <source>
        <strain evidence="2 3">NBRC 111202</strain>
    </source>
</reference>
<dbReference type="PANTHER" id="PTHR43832:SF1">
    <property type="entry name" value="S-ADENOSYL-L-METHIONINE-DEPENDENT METHYLTRANSFERASES SUPERFAMILY PROTEIN"/>
    <property type="match status" value="1"/>
</dbReference>
<dbReference type="EMBL" id="BDGU01000038">
    <property type="protein sequence ID" value="GAW00779.1"/>
    <property type="molecule type" value="Genomic_DNA"/>
</dbReference>
<evidence type="ECO:0000313" key="2">
    <source>
        <dbReference type="EMBL" id="GAW00779.1"/>
    </source>
</evidence>
<dbReference type="STRING" id="5353.A0A1Q3E190"/>
<dbReference type="GO" id="GO:0032259">
    <property type="term" value="P:methylation"/>
    <property type="evidence" value="ECO:0007669"/>
    <property type="project" value="UniProtKB-KW"/>
</dbReference>
<keyword evidence="2" id="KW-0489">Methyltransferase</keyword>
<name>A0A1Q3E190_LENED</name>
<keyword evidence="2" id="KW-0808">Transferase</keyword>